<organism evidence="1 2">
    <name type="scientific">Nephila pilipes</name>
    <name type="common">Giant wood spider</name>
    <name type="synonym">Nephila maculata</name>
    <dbReference type="NCBI Taxonomy" id="299642"/>
    <lineage>
        <taxon>Eukaryota</taxon>
        <taxon>Metazoa</taxon>
        <taxon>Ecdysozoa</taxon>
        <taxon>Arthropoda</taxon>
        <taxon>Chelicerata</taxon>
        <taxon>Arachnida</taxon>
        <taxon>Araneae</taxon>
        <taxon>Araneomorphae</taxon>
        <taxon>Entelegynae</taxon>
        <taxon>Araneoidea</taxon>
        <taxon>Nephilidae</taxon>
        <taxon>Nephila</taxon>
    </lineage>
</organism>
<dbReference type="OrthoDB" id="10494462at2759"/>
<evidence type="ECO:0000313" key="1">
    <source>
        <dbReference type="EMBL" id="GFT79734.1"/>
    </source>
</evidence>
<dbReference type="AlphaFoldDB" id="A0A8X6PQZ9"/>
<evidence type="ECO:0000313" key="2">
    <source>
        <dbReference type="Proteomes" id="UP000887013"/>
    </source>
</evidence>
<comment type="caution">
    <text evidence="1">The sequence shown here is derived from an EMBL/GenBank/DDBJ whole genome shotgun (WGS) entry which is preliminary data.</text>
</comment>
<gene>
    <name evidence="1" type="ORF">NPIL_656111</name>
</gene>
<proteinExistence type="predicted"/>
<reference evidence="1" key="1">
    <citation type="submission" date="2020-08" db="EMBL/GenBank/DDBJ databases">
        <title>Multicomponent nature underlies the extraordinary mechanical properties of spider dragline silk.</title>
        <authorList>
            <person name="Kono N."/>
            <person name="Nakamura H."/>
            <person name="Mori M."/>
            <person name="Yoshida Y."/>
            <person name="Ohtoshi R."/>
            <person name="Malay A.D."/>
            <person name="Moran D.A.P."/>
            <person name="Tomita M."/>
            <person name="Numata K."/>
            <person name="Arakawa K."/>
        </authorList>
    </citation>
    <scope>NUCLEOTIDE SEQUENCE</scope>
</reference>
<keyword evidence="2" id="KW-1185">Reference proteome</keyword>
<name>A0A8X6PQZ9_NEPPI</name>
<dbReference type="EMBL" id="BMAW01022834">
    <property type="protein sequence ID" value="GFT79734.1"/>
    <property type="molecule type" value="Genomic_DNA"/>
</dbReference>
<dbReference type="Proteomes" id="UP000887013">
    <property type="component" value="Unassembled WGS sequence"/>
</dbReference>
<protein>
    <submittedName>
        <fullName evidence="1">Uncharacterized protein</fullName>
    </submittedName>
</protein>
<sequence length="156" mass="17443">MFGPLINVEDIRAVDITHQNSTSLNDSEIYLDLLCGSSNKDLISQMAIRHLTYGKLGLLKSIDEGSYVTAFFDFPQTVILEDEDQRASSQVSHQHLLSDVKACCIDLQRQKDAAFPQEQTIRRELPPALTALTLLSDANSPERNRRAILLSKKTKA</sequence>
<accession>A0A8X6PQZ9</accession>